<proteinExistence type="predicted"/>
<dbReference type="EMBL" id="LUEZ02000045">
    <property type="protein sequence ID" value="RDB24050.1"/>
    <property type="molecule type" value="Genomic_DNA"/>
</dbReference>
<reference evidence="3" key="1">
    <citation type="submission" date="2018-04" db="EMBL/GenBank/DDBJ databases">
        <title>Whole genome sequencing of Hypsizygus marmoreus.</title>
        <authorList>
            <person name="Choi I.-G."/>
            <person name="Min B."/>
            <person name="Kim J.-G."/>
            <person name="Kim S."/>
            <person name="Oh Y.-L."/>
            <person name="Kong W.-S."/>
            <person name="Park H."/>
            <person name="Jeong J."/>
            <person name="Song E.-S."/>
        </authorList>
    </citation>
    <scope>NUCLEOTIDE SEQUENCE [LARGE SCALE GENOMIC DNA]</scope>
    <source>
        <strain evidence="3">51987-8</strain>
    </source>
</reference>
<gene>
    <name evidence="3" type="ORF">Hypma_008743</name>
</gene>
<evidence type="ECO:0000313" key="3">
    <source>
        <dbReference type="EMBL" id="RDB24050.1"/>
    </source>
</evidence>
<evidence type="ECO:0000256" key="2">
    <source>
        <dbReference type="SAM" id="SignalP"/>
    </source>
</evidence>
<feature type="compositionally biased region" description="Basic and acidic residues" evidence="1">
    <location>
        <begin position="318"/>
        <end position="330"/>
    </location>
</feature>
<dbReference type="InParanoid" id="A0A369JS59"/>
<feature type="signal peptide" evidence="2">
    <location>
        <begin position="1"/>
        <end position="22"/>
    </location>
</feature>
<feature type="compositionally biased region" description="Basic residues" evidence="1">
    <location>
        <begin position="50"/>
        <end position="63"/>
    </location>
</feature>
<keyword evidence="2" id="KW-0732">Signal</keyword>
<feature type="region of interest" description="Disordered" evidence="1">
    <location>
        <begin position="26"/>
        <end position="104"/>
    </location>
</feature>
<feature type="chain" id="PRO_5016902910" evidence="2">
    <location>
        <begin position="23"/>
        <end position="373"/>
    </location>
</feature>
<comment type="caution">
    <text evidence="3">The sequence shown here is derived from an EMBL/GenBank/DDBJ whole genome shotgun (WGS) entry which is preliminary data.</text>
</comment>
<sequence length="373" mass="39169">MKFSCAQTIALACVASAALTSALPAKHDDAVDSSISSADTTRSKPASHIGHPHSHSRKGHGVRAKAAGIGNASAIEGATSPARKRKHRGTPKVGAAPDSPADKIEPALSVRDFEELASRFPHILGGNGLKKIGKAVRVANSVAGSVVPQISGRSVEEILERSPQSGKKHHMHMRVGGKAVNHAVSATEGEAPASELTSRDFEEIFERSPGHGGRRRMHPAGKAAHLSDPAADSNAELSTRDVEELIARFPHIFSGLTKAAAHSAVESAAPPVTSRSVEEIIERSPYYGRRKHHMGGKAAKPAAVTAQGEAPAPAPELTSRDLEEIFERSPSHGKKRHMHAGGKAANLAVPTVEGEAPVPAPELTSRGFEYDLD</sequence>
<feature type="region of interest" description="Disordered" evidence="1">
    <location>
        <begin position="206"/>
        <end position="237"/>
    </location>
</feature>
<protein>
    <submittedName>
        <fullName evidence="3">Uncharacterized protein</fullName>
    </submittedName>
</protein>
<accession>A0A369JS59</accession>
<dbReference type="Proteomes" id="UP000076154">
    <property type="component" value="Unassembled WGS sequence"/>
</dbReference>
<dbReference type="AlphaFoldDB" id="A0A369JS59"/>
<feature type="compositionally biased region" description="Basic residues" evidence="1">
    <location>
        <begin position="331"/>
        <end position="340"/>
    </location>
</feature>
<evidence type="ECO:0000256" key="1">
    <source>
        <dbReference type="SAM" id="MobiDB-lite"/>
    </source>
</evidence>
<evidence type="ECO:0000313" key="4">
    <source>
        <dbReference type="Proteomes" id="UP000076154"/>
    </source>
</evidence>
<feature type="region of interest" description="Disordered" evidence="1">
    <location>
        <begin position="287"/>
        <end position="373"/>
    </location>
</feature>
<keyword evidence="4" id="KW-1185">Reference proteome</keyword>
<name>A0A369JS59_HYPMA</name>
<organism evidence="3 4">
    <name type="scientific">Hypsizygus marmoreus</name>
    <name type="common">White beech mushroom</name>
    <name type="synonym">Agaricus marmoreus</name>
    <dbReference type="NCBI Taxonomy" id="39966"/>
    <lineage>
        <taxon>Eukaryota</taxon>
        <taxon>Fungi</taxon>
        <taxon>Dikarya</taxon>
        <taxon>Basidiomycota</taxon>
        <taxon>Agaricomycotina</taxon>
        <taxon>Agaricomycetes</taxon>
        <taxon>Agaricomycetidae</taxon>
        <taxon>Agaricales</taxon>
        <taxon>Tricholomatineae</taxon>
        <taxon>Lyophyllaceae</taxon>
        <taxon>Hypsizygus</taxon>
    </lineage>
</organism>